<evidence type="ECO:0000256" key="6">
    <source>
        <dbReference type="SAM" id="SignalP"/>
    </source>
</evidence>
<organism evidence="8 9">
    <name type="scientific">Clonostachys byssicola</name>
    <dbReference type="NCBI Taxonomy" id="160290"/>
    <lineage>
        <taxon>Eukaryota</taxon>
        <taxon>Fungi</taxon>
        <taxon>Dikarya</taxon>
        <taxon>Ascomycota</taxon>
        <taxon>Pezizomycotina</taxon>
        <taxon>Sordariomycetes</taxon>
        <taxon>Hypocreomycetidae</taxon>
        <taxon>Hypocreales</taxon>
        <taxon>Bionectriaceae</taxon>
        <taxon>Clonostachys</taxon>
    </lineage>
</organism>
<keyword evidence="3" id="KW-0285">Flavoprotein</keyword>
<name>A0A9N9Y2F6_9HYPO</name>
<feature type="domain" description="FAD dependent oxidoreductase" evidence="7">
    <location>
        <begin position="9"/>
        <end position="363"/>
    </location>
</feature>
<evidence type="ECO:0000256" key="3">
    <source>
        <dbReference type="ARBA" id="ARBA00022630"/>
    </source>
</evidence>
<comment type="cofactor">
    <cofactor evidence="1">
        <name>FAD</name>
        <dbReference type="ChEBI" id="CHEBI:57692"/>
    </cofactor>
</comment>
<comment type="similarity">
    <text evidence="2">Belongs to the DAMOX/DASOX family.</text>
</comment>
<evidence type="ECO:0000256" key="5">
    <source>
        <dbReference type="ARBA" id="ARBA00023002"/>
    </source>
</evidence>
<proteinExistence type="inferred from homology"/>
<dbReference type="OrthoDB" id="2015447at2759"/>
<keyword evidence="9" id="KW-1185">Reference proteome</keyword>
<keyword evidence="6" id="KW-0732">Signal</keyword>
<sequence length="381" mass="41673">MTHTSSPTIVVIGCGVIGLSSALSLQELLRDDPSKSSWQVVIVSKEWPTSIPGAPTSHSIEYSSMWAGAHVRPIPAITTQLRQESRWLKQTVSKFNSLLKAGNQIGLTLAPAIEVFEAPGNEYKAQTAESFEADSGLKGYRELTAEELPRGTTFGFEYESYCINSPVYCGDLLRKFIIAGGKTINATLRSVDEASVITPNVQFVVNASGIGFNDSKVFPIRGHIVLTNSICFDKTITRQNLDGTWNFIIPRFFSGGTVIGGTKEPHDWRQLPDSVTRRRLLAGVEELKPYALSSGSSRQPEKISVIQEIVGRRPAREGGLRLETEFPGNTYSTESKIPVIHAYGAGGRGFEISWGVADRVAELARSLMLKLDQTTGRLARL</sequence>
<dbReference type="InterPro" id="IPR023209">
    <property type="entry name" value="DAO"/>
</dbReference>
<dbReference type="EMBL" id="CABFNO020001350">
    <property type="protein sequence ID" value="CAG9982834.1"/>
    <property type="molecule type" value="Genomic_DNA"/>
</dbReference>
<dbReference type="Pfam" id="PF01266">
    <property type="entry name" value="DAO"/>
    <property type="match status" value="1"/>
</dbReference>
<dbReference type="AlphaFoldDB" id="A0A9N9Y2F6"/>
<evidence type="ECO:0000256" key="2">
    <source>
        <dbReference type="ARBA" id="ARBA00006730"/>
    </source>
</evidence>
<evidence type="ECO:0000259" key="7">
    <source>
        <dbReference type="Pfam" id="PF01266"/>
    </source>
</evidence>
<dbReference type="Proteomes" id="UP000754883">
    <property type="component" value="Unassembled WGS sequence"/>
</dbReference>
<dbReference type="SUPFAM" id="SSF51971">
    <property type="entry name" value="Nucleotide-binding domain"/>
    <property type="match status" value="1"/>
</dbReference>
<protein>
    <recommendedName>
        <fullName evidence="7">FAD dependent oxidoreductase domain-containing protein</fullName>
    </recommendedName>
</protein>
<dbReference type="PROSITE" id="PS00677">
    <property type="entry name" value="DAO"/>
    <property type="match status" value="1"/>
</dbReference>
<dbReference type="InterPro" id="IPR006181">
    <property type="entry name" value="D-amino_acid_oxidase_CS"/>
</dbReference>
<dbReference type="GO" id="GO:0019478">
    <property type="term" value="P:D-amino acid catabolic process"/>
    <property type="evidence" value="ECO:0007669"/>
    <property type="project" value="TreeGrafter"/>
</dbReference>
<dbReference type="GO" id="GO:0071949">
    <property type="term" value="F:FAD binding"/>
    <property type="evidence" value="ECO:0007669"/>
    <property type="project" value="InterPro"/>
</dbReference>
<dbReference type="Gene3D" id="3.40.50.720">
    <property type="entry name" value="NAD(P)-binding Rossmann-like Domain"/>
    <property type="match status" value="1"/>
</dbReference>
<evidence type="ECO:0000313" key="9">
    <source>
        <dbReference type="Proteomes" id="UP000754883"/>
    </source>
</evidence>
<dbReference type="Gene3D" id="3.30.9.10">
    <property type="entry name" value="D-Amino Acid Oxidase, subunit A, domain 2"/>
    <property type="match status" value="1"/>
</dbReference>
<reference evidence="8" key="1">
    <citation type="submission" date="2021-10" db="EMBL/GenBank/DDBJ databases">
        <authorList>
            <person name="Piombo E."/>
        </authorList>
    </citation>
    <scope>NUCLEOTIDE SEQUENCE</scope>
</reference>
<dbReference type="GO" id="GO:0003884">
    <property type="term" value="F:D-amino-acid oxidase activity"/>
    <property type="evidence" value="ECO:0007669"/>
    <property type="project" value="InterPro"/>
</dbReference>
<gene>
    <name evidence="8" type="ORF">CBYS24578_00011107</name>
</gene>
<dbReference type="PANTHER" id="PTHR11530:SF26">
    <property type="entry name" value="FAD DEPENDENT OXIDOREDUCTASE SUPERFAMILY (AFU_ORTHOLOGUE AFUA_5G13940)"/>
    <property type="match status" value="1"/>
</dbReference>
<dbReference type="GO" id="GO:0005737">
    <property type="term" value="C:cytoplasm"/>
    <property type="evidence" value="ECO:0007669"/>
    <property type="project" value="TreeGrafter"/>
</dbReference>
<accession>A0A9N9Y2F6</accession>
<keyword evidence="5" id="KW-0560">Oxidoreductase</keyword>
<evidence type="ECO:0000256" key="4">
    <source>
        <dbReference type="ARBA" id="ARBA00022827"/>
    </source>
</evidence>
<feature type="signal peptide" evidence="6">
    <location>
        <begin position="1"/>
        <end position="22"/>
    </location>
</feature>
<feature type="chain" id="PRO_5040295820" description="FAD dependent oxidoreductase domain-containing protein" evidence="6">
    <location>
        <begin position="23"/>
        <end position="381"/>
    </location>
</feature>
<dbReference type="PIRSF" id="PIRSF000189">
    <property type="entry name" value="D-aa_oxidase"/>
    <property type="match status" value="1"/>
</dbReference>
<dbReference type="InterPro" id="IPR006076">
    <property type="entry name" value="FAD-dep_OxRdtase"/>
</dbReference>
<dbReference type="PANTHER" id="PTHR11530">
    <property type="entry name" value="D-AMINO ACID OXIDASE"/>
    <property type="match status" value="1"/>
</dbReference>
<evidence type="ECO:0000313" key="8">
    <source>
        <dbReference type="EMBL" id="CAG9982834.1"/>
    </source>
</evidence>
<dbReference type="SUPFAM" id="SSF54373">
    <property type="entry name" value="FAD-linked reductases, C-terminal domain"/>
    <property type="match status" value="1"/>
</dbReference>
<evidence type="ECO:0000256" key="1">
    <source>
        <dbReference type="ARBA" id="ARBA00001974"/>
    </source>
</evidence>
<keyword evidence="4" id="KW-0274">FAD</keyword>
<comment type="caution">
    <text evidence="8">The sequence shown here is derived from an EMBL/GenBank/DDBJ whole genome shotgun (WGS) entry which is preliminary data.</text>
</comment>